<name>A0A6J7W515_9ZZZZ</name>
<reference evidence="4" key="1">
    <citation type="submission" date="2020-05" db="EMBL/GenBank/DDBJ databases">
        <authorList>
            <person name="Chiriac C."/>
            <person name="Salcher M."/>
            <person name="Ghai R."/>
            <person name="Kavagutti S V."/>
        </authorList>
    </citation>
    <scope>NUCLEOTIDE SEQUENCE</scope>
</reference>
<dbReference type="EMBL" id="CAFBOD010000015">
    <property type="protein sequence ID" value="CAB4981778.1"/>
    <property type="molecule type" value="Genomic_DNA"/>
</dbReference>
<proteinExistence type="predicted"/>
<accession>A0A6J7W515</accession>
<evidence type="ECO:0000313" key="4">
    <source>
        <dbReference type="EMBL" id="CAB5140740.1"/>
    </source>
</evidence>
<dbReference type="AlphaFoldDB" id="A0A6J7W515"/>
<evidence type="ECO:0000313" key="2">
    <source>
        <dbReference type="EMBL" id="CAB4810073.1"/>
    </source>
</evidence>
<evidence type="ECO:0000313" key="1">
    <source>
        <dbReference type="EMBL" id="CAB4709635.1"/>
    </source>
</evidence>
<protein>
    <submittedName>
        <fullName evidence="4">Unannotated protein</fullName>
    </submittedName>
</protein>
<evidence type="ECO:0000313" key="3">
    <source>
        <dbReference type="EMBL" id="CAB4981778.1"/>
    </source>
</evidence>
<sequence length="31" mass="3553">MSWRVLVTPQPISPAAKKTINDTQNWKESII</sequence>
<dbReference type="EMBL" id="CAEZYE010000028">
    <property type="protein sequence ID" value="CAB4709635.1"/>
    <property type="molecule type" value="Genomic_DNA"/>
</dbReference>
<gene>
    <name evidence="1" type="ORF">UFOPK2655_00661</name>
    <name evidence="2" type="ORF">UFOPK3077_01126</name>
    <name evidence="3" type="ORF">UFOPK3903_01211</name>
    <name evidence="4" type="ORF">UFOPK4444_00048</name>
</gene>
<organism evidence="4">
    <name type="scientific">freshwater metagenome</name>
    <dbReference type="NCBI Taxonomy" id="449393"/>
    <lineage>
        <taxon>unclassified sequences</taxon>
        <taxon>metagenomes</taxon>
        <taxon>ecological metagenomes</taxon>
    </lineage>
</organism>
<dbReference type="EMBL" id="CAFBRZ010000002">
    <property type="protein sequence ID" value="CAB5140740.1"/>
    <property type="molecule type" value="Genomic_DNA"/>
</dbReference>
<dbReference type="EMBL" id="CAFAAS010000013">
    <property type="protein sequence ID" value="CAB4810073.1"/>
    <property type="molecule type" value="Genomic_DNA"/>
</dbReference>